<evidence type="ECO:0000256" key="4">
    <source>
        <dbReference type="SAM" id="Phobius"/>
    </source>
</evidence>
<feature type="transmembrane region" description="Helical" evidence="4">
    <location>
        <begin position="267"/>
        <end position="284"/>
    </location>
</feature>
<dbReference type="GO" id="GO:0006355">
    <property type="term" value="P:regulation of DNA-templated transcription"/>
    <property type="evidence" value="ECO:0007669"/>
    <property type="project" value="InterPro"/>
</dbReference>
<dbReference type="AlphaFoldDB" id="A0A7C8BVV9"/>
<dbReference type="SUPFAM" id="SSF46894">
    <property type="entry name" value="C-terminal effector domain of the bipartite response regulators"/>
    <property type="match status" value="1"/>
</dbReference>
<evidence type="ECO:0000259" key="5">
    <source>
        <dbReference type="PROSITE" id="PS50043"/>
    </source>
</evidence>
<dbReference type="Proteomes" id="UP000479639">
    <property type="component" value="Unassembled WGS sequence"/>
</dbReference>
<dbReference type="SMART" id="SM00421">
    <property type="entry name" value="HTH_LUXR"/>
    <property type="match status" value="1"/>
</dbReference>
<feature type="transmembrane region" description="Helical" evidence="4">
    <location>
        <begin position="33"/>
        <end position="54"/>
    </location>
</feature>
<feature type="transmembrane region" description="Helical" evidence="4">
    <location>
        <begin position="101"/>
        <end position="121"/>
    </location>
</feature>
<dbReference type="EMBL" id="WAJS01000037">
    <property type="protein sequence ID" value="KAB1641135.1"/>
    <property type="molecule type" value="Genomic_DNA"/>
</dbReference>
<feature type="domain" description="HTH luxR-type" evidence="5">
    <location>
        <begin position="434"/>
        <end position="499"/>
    </location>
</feature>
<dbReference type="InterPro" id="IPR016032">
    <property type="entry name" value="Sig_transdc_resp-reg_C-effctor"/>
</dbReference>
<feature type="transmembrane region" description="Helical" evidence="4">
    <location>
        <begin position="223"/>
        <end position="247"/>
    </location>
</feature>
<gene>
    <name evidence="6" type="ORF">F8D48_10050</name>
</gene>
<keyword evidence="4" id="KW-1133">Transmembrane helix</keyword>
<evidence type="ECO:0000313" key="7">
    <source>
        <dbReference type="Proteomes" id="UP000479639"/>
    </source>
</evidence>
<keyword evidence="7" id="KW-1185">Reference proteome</keyword>
<evidence type="ECO:0000256" key="1">
    <source>
        <dbReference type="ARBA" id="ARBA00023015"/>
    </source>
</evidence>
<dbReference type="CDD" id="cd06170">
    <property type="entry name" value="LuxR_C_like"/>
    <property type="match status" value="1"/>
</dbReference>
<name>A0A7C8BVV9_9ACTN</name>
<feature type="transmembrane region" description="Helical" evidence="4">
    <location>
        <begin position="322"/>
        <end position="343"/>
    </location>
</feature>
<dbReference type="Pfam" id="PF00196">
    <property type="entry name" value="GerE"/>
    <property type="match status" value="1"/>
</dbReference>
<evidence type="ECO:0000256" key="2">
    <source>
        <dbReference type="ARBA" id="ARBA00023125"/>
    </source>
</evidence>
<evidence type="ECO:0000256" key="3">
    <source>
        <dbReference type="ARBA" id="ARBA00023163"/>
    </source>
</evidence>
<dbReference type="GO" id="GO:0003677">
    <property type="term" value="F:DNA binding"/>
    <property type="evidence" value="ECO:0007669"/>
    <property type="project" value="UniProtKB-KW"/>
</dbReference>
<keyword evidence="3" id="KW-0804">Transcription</keyword>
<proteinExistence type="predicted"/>
<dbReference type="InterPro" id="IPR000792">
    <property type="entry name" value="Tscrpt_reg_LuxR_C"/>
</dbReference>
<dbReference type="PRINTS" id="PR00038">
    <property type="entry name" value="HTHLUXR"/>
</dbReference>
<dbReference type="PANTHER" id="PTHR44688">
    <property type="entry name" value="DNA-BINDING TRANSCRIPTIONAL ACTIVATOR DEVR_DOSR"/>
    <property type="match status" value="1"/>
</dbReference>
<sequence>MQGARGLLVYWPGIRRGVMDDASRWGSARAQSWGAALLTVAFLSPWVPCLLHGGLLSGEHLASAPFAAFATWLPVGCLVTGTAMLLVRLLRVEQGPSRRAILLAAGASVAGYALLAVALLLPSEELAVAAGAVAGAAVVPLGIVWCAQTKVVDFSSMLFRGALIGLGVFLVTRIAALLPVGGCAALWLLCSAAVGAWVAQHGGRGRPKEGEGDDVRAGAEAPLSLLSARGAFSVIATAAIGLVPFVLLSNISPGVTVENFTFDSSTGLLVGSLLTLAIAAWARCEKPIAPTLFWTVFPVCAGVLVVLVSFPKETFVSTLSAGLAFAFFSMIGVFAVVCCAHAVAQREFPAALVVAPPFALAAAASVTAGLLADIQASSEEAGAALMVVAMAYFVCLMLAPAFQLRRLRQAMVSDGGDEGADGASRLAFDEACELLAAQRSLSKREREVFGYLVKGYTSPYIAKALFISDSTVRSHTKSIYRKFEVSSRTDLIEIVRSLAADGS</sequence>
<evidence type="ECO:0000313" key="6">
    <source>
        <dbReference type="EMBL" id="KAB1641135.1"/>
    </source>
</evidence>
<organism evidence="6 7">
    <name type="scientific">Adlercreutzia muris</name>
    <dbReference type="NCBI Taxonomy" id="1796610"/>
    <lineage>
        <taxon>Bacteria</taxon>
        <taxon>Bacillati</taxon>
        <taxon>Actinomycetota</taxon>
        <taxon>Coriobacteriia</taxon>
        <taxon>Eggerthellales</taxon>
        <taxon>Eggerthellaceae</taxon>
        <taxon>Adlercreutzia</taxon>
    </lineage>
</organism>
<reference evidence="6 7" key="1">
    <citation type="submission" date="2019-09" db="EMBL/GenBank/DDBJ databases">
        <title>Whole genome shotgun sequencing (WGS) of Ellagibacter isourolithinifaciens DSM 104140(T) and Adlercreutzia muris DSM 29508(T).</title>
        <authorList>
            <person name="Stoll D.A."/>
            <person name="Danylec N."/>
            <person name="Huch M."/>
        </authorList>
    </citation>
    <scope>NUCLEOTIDE SEQUENCE [LARGE SCALE GENOMIC DNA]</scope>
    <source>
        <strain evidence="6 7">DSM 29508</strain>
    </source>
</reference>
<keyword evidence="4" id="KW-0812">Transmembrane</keyword>
<comment type="caution">
    <text evidence="6">The sequence shown here is derived from an EMBL/GenBank/DDBJ whole genome shotgun (WGS) entry which is preliminary data.</text>
</comment>
<dbReference type="PANTHER" id="PTHR44688:SF16">
    <property type="entry name" value="DNA-BINDING TRANSCRIPTIONAL ACTIVATOR DEVR_DOSR"/>
    <property type="match status" value="1"/>
</dbReference>
<dbReference type="InterPro" id="IPR036388">
    <property type="entry name" value="WH-like_DNA-bd_sf"/>
</dbReference>
<keyword evidence="4" id="KW-0472">Membrane</keyword>
<dbReference type="Gene3D" id="1.10.10.10">
    <property type="entry name" value="Winged helix-like DNA-binding domain superfamily/Winged helix DNA-binding domain"/>
    <property type="match status" value="1"/>
</dbReference>
<feature type="transmembrane region" description="Helical" evidence="4">
    <location>
        <begin position="291"/>
        <end position="310"/>
    </location>
</feature>
<feature type="transmembrane region" description="Helical" evidence="4">
    <location>
        <begin position="350"/>
        <end position="371"/>
    </location>
</feature>
<accession>A0A7C8BVV9</accession>
<protein>
    <submittedName>
        <fullName evidence="6">Helix-turn-helix transcriptional regulator</fullName>
    </submittedName>
</protein>
<keyword evidence="1" id="KW-0805">Transcription regulation</keyword>
<dbReference type="PROSITE" id="PS50043">
    <property type="entry name" value="HTH_LUXR_2"/>
    <property type="match status" value="1"/>
</dbReference>
<feature type="transmembrane region" description="Helical" evidence="4">
    <location>
        <begin position="158"/>
        <end position="178"/>
    </location>
</feature>
<feature type="transmembrane region" description="Helical" evidence="4">
    <location>
        <begin position="184"/>
        <end position="202"/>
    </location>
</feature>
<dbReference type="PROSITE" id="PS00622">
    <property type="entry name" value="HTH_LUXR_1"/>
    <property type="match status" value="1"/>
</dbReference>
<feature type="transmembrane region" description="Helical" evidence="4">
    <location>
        <begin position="383"/>
        <end position="402"/>
    </location>
</feature>
<keyword evidence="2" id="KW-0238">DNA-binding</keyword>
<feature type="transmembrane region" description="Helical" evidence="4">
    <location>
        <begin position="127"/>
        <end position="146"/>
    </location>
</feature>
<feature type="transmembrane region" description="Helical" evidence="4">
    <location>
        <begin position="66"/>
        <end position="89"/>
    </location>
</feature>